<organism evidence="1">
    <name type="scientific">viral metagenome</name>
    <dbReference type="NCBI Taxonomy" id="1070528"/>
    <lineage>
        <taxon>unclassified sequences</taxon>
        <taxon>metagenomes</taxon>
        <taxon>organismal metagenomes</taxon>
    </lineage>
</organism>
<proteinExistence type="predicted"/>
<dbReference type="EMBL" id="MT143894">
    <property type="protein sequence ID" value="QJB05042.1"/>
    <property type="molecule type" value="Genomic_DNA"/>
</dbReference>
<reference evidence="1" key="1">
    <citation type="submission" date="2020-03" db="EMBL/GenBank/DDBJ databases">
        <title>The deep terrestrial virosphere.</title>
        <authorList>
            <person name="Holmfeldt K."/>
            <person name="Nilsson E."/>
            <person name="Simone D."/>
            <person name="Lopez-Fernandez M."/>
            <person name="Wu X."/>
            <person name="de Brujin I."/>
            <person name="Lundin D."/>
            <person name="Andersson A."/>
            <person name="Bertilsson S."/>
            <person name="Dopson M."/>
        </authorList>
    </citation>
    <scope>NUCLEOTIDE SEQUENCE</scope>
    <source>
        <strain evidence="1">MM171A00157</strain>
        <strain evidence="2">MM171B00143</strain>
    </source>
</reference>
<evidence type="ECO:0000313" key="1">
    <source>
        <dbReference type="EMBL" id="QJB00884.1"/>
    </source>
</evidence>
<gene>
    <name evidence="1" type="ORF">MM171A00157_0053</name>
    <name evidence="2" type="ORF">MM171B00143_0013</name>
</gene>
<accession>A0A6M3M1B2</accession>
<sequence length="66" mass="7656">MAGEDEMKSLIWKLRYARYFFGRFGGNSLSDAHLAWQSACISWEEMDGVNHDPIDSADEELSNWRD</sequence>
<evidence type="ECO:0000313" key="2">
    <source>
        <dbReference type="EMBL" id="QJB05042.1"/>
    </source>
</evidence>
<protein>
    <submittedName>
        <fullName evidence="1">Uncharacterized protein</fullName>
    </submittedName>
</protein>
<name>A0A6M3M1B2_9ZZZZ</name>
<dbReference type="EMBL" id="MT143702">
    <property type="protein sequence ID" value="QJB00884.1"/>
    <property type="molecule type" value="Genomic_DNA"/>
</dbReference>
<dbReference type="AlphaFoldDB" id="A0A6M3M1B2"/>